<feature type="region of interest" description="Disordered" evidence="1">
    <location>
        <begin position="430"/>
        <end position="455"/>
    </location>
</feature>
<feature type="region of interest" description="Disordered" evidence="1">
    <location>
        <begin position="1"/>
        <end position="23"/>
    </location>
</feature>
<gene>
    <name evidence="2" type="ORF">BOLC8T48453H</name>
</gene>
<reference evidence="2" key="1">
    <citation type="submission" date="2018-11" db="EMBL/GenBank/DDBJ databases">
        <authorList>
            <consortium name="Genoscope - CEA"/>
            <person name="William W."/>
        </authorList>
    </citation>
    <scope>NUCLEOTIDE SEQUENCE</scope>
</reference>
<feature type="region of interest" description="Disordered" evidence="1">
    <location>
        <begin position="148"/>
        <end position="197"/>
    </location>
</feature>
<dbReference type="EMBL" id="LR031879">
    <property type="protein sequence ID" value="VDD55224.1"/>
    <property type="molecule type" value="Genomic_DNA"/>
</dbReference>
<feature type="region of interest" description="Disordered" evidence="1">
    <location>
        <begin position="381"/>
        <end position="418"/>
    </location>
</feature>
<accession>A0A3P6G717</accession>
<sequence>MDSMVECTDGDVSNKGDNKEGSARISYLKQSMELAVNANDRDQDAKSSQVLSESFVSESVRYVSRDSASKLLESNSQSDTIPKENPGTMIDGKECEAFPLKPEESQHLSQDGAPAVSLTSSVDLHMVTTSSEANEQVNFSVTGKVSSAEPENCQTVPPVEASNSGGPIVQQPRKQTEDTHQSTQFVEGCPASEGPKDAVDADAAGQVLPQQCEGRILEENLAEVVNVREFQSVLDNDAINENPSASPLAMTAAGGIMTAATPVSHPTGECGVIEIGVSCASTSSEPFVKSHVAGTTNLGSPVISSPARKMTELQLNKTEDQNTLSLMATESPVLNRNPTFSSGLNLTSDPRKAVEILKLPLSLRYHMLLFIQIVVGSPSKSSLEKTAAKSSKRKSERKPRRTPKSAGKETSRKGNSVKGAAPFQHFQSAGKANAVNQNSGSSTQITHSTEKQQSLQTPVLNSFGTLSAPTTSLPDMNSTAPSSIFRRPFTDSQQVQLRAQIFVYGGLIQGTAPDEAYMISAFGGADGGRGTWEKAWRACAVRAQRMRVSSPETPLQSRAGKTETPSMSHTSSKASSATKPIIPLSSPLWSLSTPLETLQSRSIQRGSAAAPLPSSSHAHQAASVTNIGHNTAWMSPSPLPQPVACFSADQWVRCWFSFPRFPDHRICKIDTHKRIVLALLWR</sequence>
<protein>
    <submittedName>
        <fullName evidence="2">Uncharacterized protein</fullName>
    </submittedName>
</protein>
<feature type="region of interest" description="Disordered" evidence="1">
    <location>
        <begin position="602"/>
        <end position="621"/>
    </location>
</feature>
<evidence type="ECO:0000256" key="1">
    <source>
        <dbReference type="SAM" id="MobiDB-lite"/>
    </source>
</evidence>
<proteinExistence type="predicted"/>
<name>A0A3P6G717_BRAOL</name>
<feature type="compositionally biased region" description="Basic and acidic residues" evidence="1">
    <location>
        <begin position="12"/>
        <end position="22"/>
    </location>
</feature>
<feature type="compositionally biased region" description="Low complexity" evidence="1">
    <location>
        <begin position="607"/>
        <end position="621"/>
    </location>
</feature>
<dbReference type="PANTHER" id="PTHR48304">
    <property type="entry name" value="QLQ DOMAIN-CONTAINING PROTEIN"/>
    <property type="match status" value="1"/>
</dbReference>
<feature type="compositionally biased region" description="Polar residues" evidence="1">
    <location>
        <begin position="434"/>
        <end position="455"/>
    </location>
</feature>
<evidence type="ECO:0000313" key="2">
    <source>
        <dbReference type="EMBL" id="VDD55224.1"/>
    </source>
</evidence>
<feature type="compositionally biased region" description="Basic residues" evidence="1">
    <location>
        <begin position="390"/>
        <end position="403"/>
    </location>
</feature>
<dbReference type="AlphaFoldDB" id="A0A3P6G717"/>
<dbReference type="PANTHER" id="PTHR48304:SF1">
    <property type="entry name" value="QLQ DOMAIN-CONTAINING PROTEIN"/>
    <property type="match status" value="1"/>
</dbReference>
<feature type="region of interest" description="Disordered" evidence="1">
    <location>
        <begin position="547"/>
        <end position="579"/>
    </location>
</feature>
<feature type="region of interest" description="Disordered" evidence="1">
    <location>
        <begin position="71"/>
        <end position="90"/>
    </location>
</feature>
<organism evidence="2">
    <name type="scientific">Brassica oleracea</name>
    <name type="common">Wild cabbage</name>
    <dbReference type="NCBI Taxonomy" id="3712"/>
    <lineage>
        <taxon>Eukaryota</taxon>
        <taxon>Viridiplantae</taxon>
        <taxon>Streptophyta</taxon>
        <taxon>Embryophyta</taxon>
        <taxon>Tracheophyta</taxon>
        <taxon>Spermatophyta</taxon>
        <taxon>Magnoliopsida</taxon>
        <taxon>eudicotyledons</taxon>
        <taxon>Gunneridae</taxon>
        <taxon>Pentapetalae</taxon>
        <taxon>rosids</taxon>
        <taxon>malvids</taxon>
        <taxon>Brassicales</taxon>
        <taxon>Brassicaceae</taxon>
        <taxon>Brassiceae</taxon>
        <taxon>Brassica</taxon>
    </lineage>
</organism>
<feature type="compositionally biased region" description="Low complexity" evidence="1">
    <location>
        <begin position="566"/>
        <end position="579"/>
    </location>
</feature>